<comment type="caution">
    <text evidence="2">The sequence shown here is derived from an EMBL/GenBank/DDBJ whole genome shotgun (WGS) entry which is preliminary data.</text>
</comment>
<name>A0ABT6WWS5_9ACTN</name>
<dbReference type="RefSeq" id="WP_282765512.1">
    <property type="nucleotide sequence ID" value="NZ_JASCTH010000031.1"/>
</dbReference>
<dbReference type="Proteomes" id="UP001241758">
    <property type="component" value="Unassembled WGS sequence"/>
</dbReference>
<evidence type="ECO:0000256" key="1">
    <source>
        <dbReference type="SAM" id="Phobius"/>
    </source>
</evidence>
<keyword evidence="1" id="KW-0812">Transmembrane</keyword>
<proteinExistence type="predicted"/>
<feature type="transmembrane region" description="Helical" evidence="1">
    <location>
        <begin position="137"/>
        <end position="158"/>
    </location>
</feature>
<feature type="transmembrane region" description="Helical" evidence="1">
    <location>
        <begin position="44"/>
        <end position="62"/>
    </location>
</feature>
<sequence>MAAQAGAGPDGEQADRSAWAISIYGTISVAVIVAEYASSSPGRLAVLLMGYGVSLWLAHGYASVVSGAYRTWPSSLRHAWPVAEAALPALAVAGLAFLLGWSNRVAVPLALGACLINLVAVQIAVLRRAGRRSPARVAATVALDLVAGAVVLLTLTLLR</sequence>
<protein>
    <recommendedName>
        <fullName evidence="4">Integral membrane protein</fullName>
    </recommendedName>
</protein>
<feature type="transmembrane region" description="Helical" evidence="1">
    <location>
        <begin position="82"/>
        <end position="99"/>
    </location>
</feature>
<evidence type="ECO:0000313" key="3">
    <source>
        <dbReference type="Proteomes" id="UP001241758"/>
    </source>
</evidence>
<reference evidence="2 3" key="1">
    <citation type="submission" date="2023-05" db="EMBL/GenBank/DDBJ databases">
        <title>Actinoplanes sp. NEAU-A12 genome sequencing.</title>
        <authorList>
            <person name="Wang Z.-S."/>
        </authorList>
    </citation>
    <scope>NUCLEOTIDE SEQUENCE [LARGE SCALE GENOMIC DNA]</scope>
    <source>
        <strain evidence="2 3">NEAU-A12</strain>
    </source>
</reference>
<evidence type="ECO:0000313" key="2">
    <source>
        <dbReference type="EMBL" id="MDI6104202.1"/>
    </source>
</evidence>
<keyword evidence="1" id="KW-1133">Transmembrane helix</keyword>
<feature type="transmembrane region" description="Helical" evidence="1">
    <location>
        <begin position="106"/>
        <end position="125"/>
    </location>
</feature>
<keyword evidence="1" id="KW-0472">Membrane</keyword>
<organism evidence="2 3">
    <name type="scientific">Actinoplanes sandaracinus</name>
    <dbReference type="NCBI Taxonomy" id="3045177"/>
    <lineage>
        <taxon>Bacteria</taxon>
        <taxon>Bacillati</taxon>
        <taxon>Actinomycetota</taxon>
        <taxon>Actinomycetes</taxon>
        <taxon>Micromonosporales</taxon>
        <taxon>Micromonosporaceae</taxon>
        <taxon>Actinoplanes</taxon>
    </lineage>
</organism>
<dbReference type="EMBL" id="JASCTH010000031">
    <property type="protein sequence ID" value="MDI6104202.1"/>
    <property type="molecule type" value="Genomic_DNA"/>
</dbReference>
<feature type="transmembrane region" description="Helical" evidence="1">
    <location>
        <begin position="18"/>
        <end position="37"/>
    </location>
</feature>
<accession>A0ABT6WWS5</accession>
<keyword evidence="3" id="KW-1185">Reference proteome</keyword>
<gene>
    <name evidence="2" type="ORF">QLQ12_36990</name>
</gene>
<evidence type="ECO:0008006" key="4">
    <source>
        <dbReference type="Google" id="ProtNLM"/>
    </source>
</evidence>